<keyword evidence="2" id="KW-1185">Reference proteome</keyword>
<evidence type="ECO:0000313" key="1">
    <source>
        <dbReference type="EMBL" id="SPO25949.1"/>
    </source>
</evidence>
<gene>
    <name evidence="1" type="ORF">UTRI_03314</name>
</gene>
<accession>A0A5C3E9R9</accession>
<dbReference type="AlphaFoldDB" id="A0A5C3E9R9"/>
<sequence length="111" mass="12071">MDWRGKGVLEEHTKYSGGLTTVPTSTAPILWRAPFFPAFDVLVPVLSSILRMLRTVNSSDYRYVSSEVRHSLCDAAKFAPSGGAILNDSSAYSGRSSQLSFCLWSLAVIPG</sequence>
<organism evidence="1 2">
    <name type="scientific">Ustilago trichophora</name>
    <dbReference type="NCBI Taxonomy" id="86804"/>
    <lineage>
        <taxon>Eukaryota</taxon>
        <taxon>Fungi</taxon>
        <taxon>Dikarya</taxon>
        <taxon>Basidiomycota</taxon>
        <taxon>Ustilaginomycotina</taxon>
        <taxon>Ustilaginomycetes</taxon>
        <taxon>Ustilaginales</taxon>
        <taxon>Ustilaginaceae</taxon>
        <taxon>Ustilago</taxon>
    </lineage>
</organism>
<proteinExistence type="predicted"/>
<name>A0A5C3E9R9_9BASI</name>
<evidence type="ECO:0000313" key="2">
    <source>
        <dbReference type="Proteomes" id="UP000324022"/>
    </source>
</evidence>
<reference evidence="1 2" key="1">
    <citation type="submission" date="2018-03" db="EMBL/GenBank/DDBJ databases">
        <authorList>
            <person name="Guldener U."/>
        </authorList>
    </citation>
    <scope>NUCLEOTIDE SEQUENCE [LARGE SCALE GENOMIC DNA]</scope>
    <source>
        <strain evidence="1 2">NBRC100155</strain>
    </source>
</reference>
<dbReference type="Proteomes" id="UP000324022">
    <property type="component" value="Unassembled WGS sequence"/>
</dbReference>
<protein>
    <submittedName>
        <fullName evidence="1">Uncharacterized protein</fullName>
    </submittedName>
</protein>
<dbReference type="EMBL" id="OOIN01000012">
    <property type="protein sequence ID" value="SPO25949.1"/>
    <property type="molecule type" value="Genomic_DNA"/>
</dbReference>